<comment type="similarity">
    <text evidence="1 4">Belongs to the UDP-glycosyltransferase family.</text>
</comment>
<dbReference type="EMBL" id="NEVH01005284">
    <property type="protein sequence ID" value="PNF39006.1"/>
    <property type="molecule type" value="Genomic_DNA"/>
</dbReference>
<keyword evidence="3 4" id="KW-0808">Transferase</keyword>
<keyword evidence="7" id="KW-1185">Reference proteome</keyword>
<evidence type="ECO:0000256" key="2">
    <source>
        <dbReference type="ARBA" id="ARBA00022676"/>
    </source>
</evidence>
<keyword evidence="5" id="KW-0732">Signal</keyword>
<evidence type="ECO:0000256" key="4">
    <source>
        <dbReference type="RuleBase" id="RU003718"/>
    </source>
</evidence>
<accession>A0A2J7RDT9</accession>
<dbReference type="InParanoid" id="A0A2J7RDT9"/>
<dbReference type="InterPro" id="IPR002213">
    <property type="entry name" value="UDP_glucos_trans"/>
</dbReference>
<dbReference type="FunCoup" id="A0A2J7RDT9">
    <property type="interactions" value="235"/>
</dbReference>
<dbReference type="Proteomes" id="UP000235965">
    <property type="component" value="Unassembled WGS sequence"/>
</dbReference>
<evidence type="ECO:0000313" key="7">
    <source>
        <dbReference type="Proteomes" id="UP000235965"/>
    </source>
</evidence>
<name>A0A2J7RDT9_9NEOP</name>
<dbReference type="InterPro" id="IPR035595">
    <property type="entry name" value="UDP_glycos_trans_CS"/>
</dbReference>
<keyword evidence="5" id="KW-0812">Transmembrane</keyword>
<organism evidence="6 7">
    <name type="scientific">Cryptotermes secundus</name>
    <dbReference type="NCBI Taxonomy" id="105785"/>
    <lineage>
        <taxon>Eukaryota</taxon>
        <taxon>Metazoa</taxon>
        <taxon>Ecdysozoa</taxon>
        <taxon>Arthropoda</taxon>
        <taxon>Hexapoda</taxon>
        <taxon>Insecta</taxon>
        <taxon>Pterygota</taxon>
        <taxon>Neoptera</taxon>
        <taxon>Polyneoptera</taxon>
        <taxon>Dictyoptera</taxon>
        <taxon>Blattodea</taxon>
        <taxon>Blattoidea</taxon>
        <taxon>Termitoidae</taxon>
        <taxon>Kalotermitidae</taxon>
        <taxon>Cryptotermitinae</taxon>
        <taxon>Cryptotermes</taxon>
    </lineage>
</organism>
<keyword evidence="2 4" id="KW-0328">Glycosyltransferase</keyword>
<comment type="catalytic activity">
    <reaction evidence="5">
        <text>glucuronate acceptor + UDP-alpha-D-glucuronate = acceptor beta-D-glucuronoside + UDP + H(+)</text>
        <dbReference type="Rhea" id="RHEA:21032"/>
        <dbReference type="ChEBI" id="CHEBI:15378"/>
        <dbReference type="ChEBI" id="CHEBI:58052"/>
        <dbReference type="ChEBI" id="CHEBI:58223"/>
        <dbReference type="ChEBI" id="CHEBI:132367"/>
        <dbReference type="ChEBI" id="CHEBI:132368"/>
        <dbReference type="EC" id="2.4.1.17"/>
    </reaction>
</comment>
<dbReference type="PANTHER" id="PTHR48043">
    <property type="entry name" value="EG:EG0003.4 PROTEIN-RELATED"/>
    <property type="match status" value="1"/>
</dbReference>
<dbReference type="OrthoDB" id="5835829at2759"/>
<comment type="subcellular location">
    <subcellularLocation>
        <location evidence="5">Membrane</location>
        <topology evidence="5">Single-pass membrane protein</topology>
    </subcellularLocation>
</comment>
<evidence type="ECO:0000256" key="1">
    <source>
        <dbReference type="ARBA" id="ARBA00009995"/>
    </source>
</evidence>
<dbReference type="CDD" id="cd03784">
    <property type="entry name" value="GT1_Gtf-like"/>
    <property type="match status" value="1"/>
</dbReference>
<dbReference type="InterPro" id="IPR050271">
    <property type="entry name" value="UDP-glycosyltransferase"/>
</dbReference>
<sequence>MEILRCKTMGTWLSLLFLFGWKTDDISAAKILGLMPTPSPSHHIWNRALMLALAERGHEVTVISPDPEKHPVANYTDIVIEEAYERINDSGFNYESMSTQTFIENSLIWFQWGQDACEFGIASKGAKKLMALQGKETFDVIIIDLGVEECFLGFVPLFNNPPVIAITAYGSPPWFNTIVGNPQILSFTSSYILPFTDHMTFLQRMVNFVLHNVIVYYRTFHHLPNMDNIAQKYFGNSAPLPSEIEKNISLVMVNTHFSVDFPRPLVPAMIPVGGMHIKPGKELPSDLKNFLDNANNGAIFFSLGTNVRSDKMSAVKLKAFLDAFSELPQRVLWKWESDTLPGQPKNVMLGKWLPQNDILAHPNIHLFMSHAGMLSSQEAIYHGVPVVGIPFLADQFVNIVKLATHGLGVELVYDTLSKQTILDAVHTVLGNHSYRDNMKKLSAIYRDQQETPLQRAVFWTEYVLRHGGSSLRSVSADLTWYQYFLIDVIAVLIIGISLIFVLLYLALRKIYRTVAPVTRITKSKQQ</sequence>
<dbReference type="EC" id="2.4.1.17" evidence="5"/>
<dbReference type="STRING" id="105785.A0A2J7RDT9"/>
<evidence type="ECO:0000256" key="3">
    <source>
        <dbReference type="ARBA" id="ARBA00022679"/>
    </source>
</evidence>
<reference evidence="6 7" key="1">
    <citation type="submission" date="2017-12" db="EMBL/GenBank/DDBJ databases">
        <title>Hemimetabolous genomes reveal molecular basis of termite eusociality.</title>
        <authorList>
            <person name="Harrison M.C."/>
            <person name="Jongepier E."/>
            <person name="Robertson H.M."/>
            <person name="Arning N."/>
            <person name="Bitard-Feildel T."/>
            <person name="Chao H."/>
            <person name="Childers C.P."/>
            <person name="Dinh H."/>
            <person name="Doddapaneni H."/>
            <person name="Dugan S."/>
            <person name="Gowin J."/>
            <person name="Greiner C."/>
            <person name="Han Y."/>
            <person name="Hu H."/>
            <person name="Hughes D.S.T."/>
            <person name="Huylmans A.-K."/>
            <person name="Kemena C."/>
            <person name="Kremer L.P.M."/>
            <person name="Lee S.L."/>
            <person name="Lopez-Ezquerra A."/>
            <person name="Mallet L."/>
            <person name="Monroy-Kuhn J.M."/>
            <person name="Moser A."/>
            <person name="Murali S.C."/>
            <person name="Muzny D.M."/>
            <person name="Otani S."/>
            <person name="Piulachs M.-D."/>
            <person name="Poelchau M."/>
            <person name="Qu J."/>
            <person name="Schaub F."/>
            <person name="Wada-Katsumata A."/>
            <person name="Worley K.C."/>
            <person name="Xie Q."/>
            <person name="Ylla G."/>
            <person name="Poulsen M."/>
            <person name="Gibbs R.A."/>
            <person name="Schal C."/>
            <person name="Richards S."/>
            <person name="Belles X."/>
            <person name="Korb J."/>
            <person name="Bornberg-Bauer E."/>
        </authorList>
    </citation>
    <scope>NUCLEOTIDE SEQUENCE [LARGE SCALE GENOMIC DNA]</scope>
    <source>
        <tissue evidence="6">Whole body</tissue>
    </source>
</reference>
<dbReference type="AlphaFoldDB" id="A0A2J7RDT9"/>
<proteinExistence type="inferred from homology"/>
<gene>
    <name evidence="6" type="primary">UGT2B31_1</name>
    <name evidence="6" type="ORF">B7P43_G05989</name>
</gene>
<keyword evidence="5" id="KW-0472">Membrane</keyword>
<dbReference type="GO" id="GO:0015020">
    <property type="term" value="F:glucuronosyltransferase activity"/>
    <property type="evidence" value="ECO:0007669"/>
    <property type="project" value="UniProtKB-EC"/>
</dbReference>
<protein>
    <recommendedName>
        <fullName evidence="5">UDP-glucuronosyltransferase</fullName>
        <ecNumber evidence="5">2.4.1.17</ecNumber>
    </recommendedName>
</protein>
<evidence type="ECO:0000313" key="6">
    <source>
        <dbReference type="EMBL" id="PNF39006.1"/>
    </source>
</evidence>
<feature type="chain" id="PRO_5014211365" description="UDP-glucuronosyltransferase" evidence="5">
    <location>
        <begin position="29"/>
        <end position="526"/>
    </location>
</feature>
<dbReference type="Pfam" id="PF00201">
    <property type="entry name" value="UDPGT"/>
    <property type="match status" value="1"/>
</dbReference>
<dbReference type="SUPFAM" id="SSF53756">
    <property type="entry name" value="UDP-Glycosyltransferase/glycogen phosphorylase"/>
    <property type="match status" value="1"/>
</dbReference>
<dbReference type="FunFam" id="3.40.50.2000:FF:000050">
    <property type="entry name" value="UDP-glucuronosyltransferase"/>
    <property type="match status" value="1"/>
</dbReference>
<feature type="signal peptide" evidence="5">
    <location>
        <begin position="1"/>
        <end position="28"/>
    </location>
</feature>
<comment type="caution">
    <text evidence="6">The sequence shown here is derived from an EMBL/GenBank/DDBJ whole genome shotgun (WGS) entry which is preliminary data.</text>
</comment>
<dbReference type="Gene3D" id="3.40.50.2000">
    <property type="entry name" value="Glycogen Phosphorylase B"/>
    <property type="match status" value="1"/>
</dbReference>
<dbReference type="PANTHER" id="PTHR48043:SF159">
    <property type="entry name" value="EG:EG0003.4 PROTEIN-RELATED"/>
    <property type="match status" value="1"/>
</dbReference>
<feature type="transmembrane region" description="Helical" evidence="5">
    <location>
        <begin position="480"/>
        <end position="507"/>
    </location>
</feature>
<evidence type="ECO:0000256" key="5">
    <source>
        <dbReference type="RuleBase" id="RU362059"/>
    </source>
</evidence>
<keyword evidence="5" id="KW-1133">Transmembrane helix</keyword>
<dbReference type="GO" id="GO:0016020">
    <property type="term" value="C:membrane"/>
    <property type="evidence" value="ECO:0007669"/>
    <property type="project" value="UniProtKB-SubCell"/>
</dbReference>
<dbReference type="PROSITE" id="PS00375">
    <property type="entry name" value="UDPGT"/>
    <property type="match status" value="1"/>
</dbReference>